<proteinExistence type="predicted"/>
<gene>
    <name evidence="2" type="ORF">DUNSADRAFT_16415</name>
</gene>
<feature type="compositionally biased region" description="Polar residues" evidence="1">
    <location>
        <begin position="30"/>
        <end position="48"/>
    </location>
</feature>
<reference evidence="2" key="1">
    <citation type="submission" date="2017-08" db="EMBL/GenBank/DDBJ databases">
        <authorList>
            <person name="Polle J.E."/>
            <person name="Barry K."/>
            <person name="Cushman J."/>
            <person name="Schmutz J."/>
            <person name="Tran D."/>
            <person name="Hathwaick L.T."/>
            <person name="Yim W.C."/>
            <person name="Jenkins J."/>
            <person name="Mckie-Krisberg Z.M."/>
            <person name="Prochnik S."/>
            <person name="Lindquist E."/>
            <person name="Dockter R.B."/>
            <person name="Adam C."/>
            <person name="Molina H."/>
            <person name="Bunkerborg J."/>
            <person name="Jin E."/>
            <person name="Buchheim M."/>
            <person name="Magnuson J."/>
        </authorList>
    </citation>
    <scope>NUCLEOTIDE SEQUENCE</scope>
    <source>
        <strain evidence="2">CCAP 19/18</strain>
    </source>
</reference>
<evidence type="ECO:0000313" key="3">
    <source>
        <dbReference type="Proteomes" id="UP000815325"/>
    </source>
</evidence>
<feature type="compositionally biased region" description="Basic and acidic residues" evidence="1">
    <location>
        <begin position="59"/>
        <end position="72"/>
    </location>
</feature>
<dbReference type="Proteomes" id="UP000815325">
    <property type="component" value="Unassembled WGS sequence"/>
</dbReference>
<comment type="caution">
    <text evidence="2">The sequence shown here is derived from an EMBL/GenBank/DDBJ whole genome shotgun (WGS) entry which is preliminary data.</text>
</comment>
<feature type="region of interest" description="Disordered" evidence="1">
    <location>
        <begin position="1"/>
        <end position="98"/>
    </location>
</feature>
<accession>A0ABQ7G3L5</accession>
<keyword evidence="3" id="KW-1185">Reference proteome</keyword>
<evidence type="ECO:0008006" key="4">
    <source>
        <dbReference type="Google" id="ProtNLM"/>
    </source>
</evidence>
<evidence type="ECO:0000256" key="1">
    <source>
        <dbReference type="SAM" id="MobiDB-lite"/>
    </source>
</evidence>
<organism evidence="2 3">
    <name type="scientific">Dunaliella salina</name>
    <name type="common">Green alga</name>
    <name type="synonym">Protococcus salinus</name>
    <dbReference type="NCBI Taxonomy" id="3046"/>
    <lineage>
        <taxon>Eukaryota</taxon>
        <taxon>Viridiplantae</taxon>
        <taxon>Chlorophyta</taxon>
        <taxon>core chlorophytes</taxon>
        <taxon>Chlorophyceae</taxon>
        <taxon>CS clade</taxon>
        <taxon>Chlamydomonadales</taxon>
        <taxon>Dunaliellaceae</taxon>
        <taxon>Dunaliella</taxon>
    </lineage>
</organism>
<protein>
    <recommendedName>
        <fullName evidence="4">Encoded protein</fullName>
    </recommendedName>
</protein>
<evidence type="ECO:0000313" key="2">
    <source>
        <dbReference type="EMBL" id="KAF5829193.1"/>
    </source>
</evidence>
<sequence length="132" mass="14544">MLQFLSSSHRRAALCSVPSSSKDQTCTRHPVSNRTHQSAQLTSTTCWASPSPSPTEPPPQDKKSPGQREVCHRRLRQSCAQSRRPGQAGPIIHGKDGDAAHWQHRGMQRTASWPRIGELEVLSTIVQGFGNI</sequence>
<name>A0ABQ7G3L5_DUNSA</name>
<dbReference type="EMBL" id="MU070192">
    <property type="protein sequence ID" value="KAF5829193.1"/>
    <property type="molecule type" value="Genomic_DNA"/>
</dbReference>